<dbReference type="OMA" id="WPWKGLF"/>
<dbReference type="OrthoDB" id="376357at2759"/>
<dbReference type="STRING" id="105231.A0A1Y1IAI6"/>
<sequence>MKTSFTSSFPAAKTHKRAIARRTHVIAAAASEAPAGAPFVGHDYYKILGVAPDAEPVQIRKAYWQLMKTHHPDLSGEQTHAALLNEAYRTLMDTHRRAGYDLRWREAELAGYVGFTGRPISDWTGPERMQGIFVDENQCIGCQECSFCAGNTFDFDEVQSKARVKTQWGDPDHVIKSALDSCPVNCIHYVEKDDVPILEYLMKGWERPGVGVFGGRWERPPNVFSAAKDFKKKLERQEARAQAAATAETPAQRDARETAAREELQKSAKAWWADALSKVNFRPSAGTAGGTDTGNGRQRRKAIVAGEDKMPWQKLFGAETTATLMTMPVDLEECAKTIIFVQQWAQTLACASELPLPLPVRADASDNGVTLSLIAVRAGATTSVGALDISVEPAEFAEGSLEESDFVLRVVRVGGSSKGALPGEGRLVKMLRDALERRGTVAGYESYHLQR</sequence>
<keyword evidence="4" id="KW-1185">Reference proteome</keyword>
<protein>
    <recommendedName>
        <fullName evidence="2">J domain-containing protein</fullName>
    </recommendedName>
</protein>
<evidence type="ECO:0000313" key="3">
    <source>
        <dbReference type="EMBL" id="GAQ86972.1"/>
    </source>
</evidence>
<proteinExistence type="predicted"/>
<dbReference type="Proteomes" id="UP000054558">
    <property type="component" value="Unassembled WGS sequence"/>
</dbReference>
<feature type="domain" description="J" evidence="2">
    <location>
        <begin position="43"/>
        <end position="104"/>
    </location>
</feature>
<dbReference type="PANTHER" id="PTHR45295:SF4">
    <property type="entry name" value="OS06G0474800 PROTEIN"/>
    <property type="match status" value="1"/>
</dbReference>
<dbReference type="PROSITE" id="PS50076">
    <property type="entry name" value="DNAJ_2"/>
    <property type="match status" value="1"/>
</dbReference>
<feature type="region of interest" description="Disordered" evidence="1">
    <location>
        <begin position="237"/>
        <end position="260"/>
    </location>
</feature>
<dbReference type="Gene3D" id="1.10.287.110">
    <property type="entry name" value="DnaJ domain"/>
    <property type="match status" value="1"/>
</dbReference>
<accession>A0A1Y1IAI6</accession>
<dbReference type="InterPro" id="IPR055572">
    <property type="entry name" value="DUF7148"/>
</dbReference>
<feature type="compositionally biased region" description="Basic and acidic residues" evidence="1">
    <location>
        <begin position="251"/>
        <end position="260"/>
    </location>
</feature>
<dbReference type="InterPro" id="IPR036869">
    <property type="entry name" value="J_dom_sf"/>
</dbReference>
<feature type="compositionally biased region" description="Low complexity" evidence="1">
    <location>
        <begin position="240"/>
        <end position="250"/>
    </location>
</feature>
<dbReference type="Pfam" id="PF23650">
    <property type="entry name" value="DUF7148"/>
    <property type="match status" value="1"/>
</dbReference>
<dbReference type="SUPFAM" id="SSF54862">
    <property type="entry name" value="4Fe-4S ferredoxins"/>
    <property type="match status" value="1"/>
</dbReference>
<gene>
    <name evidence="3" type="ORF">KFL_003230170</name>
</gene>
<organism evidence="3 4">
    <name type="scientific">Klebsormidium nitens</name>
    <name type="common">Green alga</name>
    <name type="synonym">Ulothrix nitens</name>
    <dbReference type="NCBI Taxonomy" id="105231"/>
    <lineage>
        <taxon>Eukaryota</taxon>
        <taxon>Viridiplantae</taxon>
        <taxon>Streptophyta</taxon>
        <taxon>Klebsormidiophyceae</taxon>
        <taxon>Klebsormidiales</taxon>
        <taxon>Klebsormidiaceae</taxon>
        <taxon>Klebsormidium</taxon>
    </lineage>
</organism>
<dbReference type="Gene3D" id="3.30.70.20">
    <property type="match status" value="1"/>
</dbReference>
<dbReference type="InterPro" id="IPR001623">
    <property type="entry name" value="DnaJ_domain"/>
</dbReference>
<name>A0A1Y1IAI6_KLENI</name>
<dbReference type="Pfam" id="PF13370">
    <property type="entry name" value="Fer4_13"/>
    <property type="match status" value="1"/>
</dbReference>
<evidence type="ECO:0000256" key="1">
    <source>
        <dbReference type="SAM" id="MobiDB-lite"/>
    </source>
</evidence>
<dbReference type="PANTHER" id="PTHR45295">
    <property type="entry name" value="CHAPERONE PROTEIN DNAJ C76, CHLOROPLASTIC"/>
    <property type="match status" value="1"/>
</dbReference>
<dbReference type="SMART" id="SM00271">
    <property type="entry name" value="DnaJ"/>
    <property type="match status" value="1"/>
</dbReference>
<dbReference type="Pfam" id="PF00226">
    <property type="entry name" value="DnaJ"/>
    <property type="match status" value="1"/>
</dbReference>
<dbReference type="AlphaFoldDB" id="A0A1Y1IAI6"/>
<reference evidence="3 4" key="1">
    <citation type="journal article" date="2014" name="Nat. Commun.">
        <title>Klebsormidium flaccidum genome reveals primary factors for plant terrestrial adaptation.</title>
        <authorList>
            <person name="Hori K."/>
            <person name="Maruyama F."/>
            <person name="Fujisawa T."/>
            <person name="Togashi T."/>
            <person name="Yamamoto N."/>
            <person name="Seo M."/>
            <person name="Sato S."/>
            <person name="Yamada T."/>
            <person name="Mori H."/>
            <person name="Tajima N."/>
            <person name="Moriyama T."/>
            <person name="Ikeuchi M."/>
            <person name="Watanabe M."/>
            <person name="Wada H."/>
            <person name="Kobayashi K."/>
            <person name="Saito M."/>
            <person name="Masuda T."/>
            <person name="Sasaki-Sekimoto Y."/>
            <person name="Mashiguchi K."/>
            <person name="Awai K."/>
            <person name="Shimojima M."/>
            <person name="Masuda S."/>
            <person name="Iwai M."/>
            <person name="Nobusawa T."/>
            <person name="Narise T."/>
            <person name="Kondo S."/>
            <person name="Saito H."/>
            <person name="Sato R."/>
            <person name="Murakawa M."/>
            <person name="Ihara Y."/>
            <person name="Oshima-Yamada Y."/>
            <person name="Ohtaka K."/>
            <person name="Satoh M."/>
            <person name="Sonobe K."/>
            <person name="Ishii M."/>
            <person name="Ohtani R."/>
            <person name="Kanamori-Sato M."/>
            <person name="Honoki R."/>
            <person name="Miyazaki D."/>
            <person name="Mochizuki H."/>
            <person name="Umetsu J."/>
            <person name="Higashi K."/>
            <person name="Shibata D."/>
            <person name="Kamiya Y."/>
            <person name="Sato N."/>
            <person name="Nakamura Y."/>
            <person name="Tabata S."/>
            <person name="Ida S."/>
            <person name="Kurokawa K."/>
            <person name="Ohta H."/>
        </authorList>
    </citation>
    <scope>NUCLEOTIDE SEQUENCE [LARGE SCALE GENOMIC DNA]</scope>
    <source>
        <strain evidence="3 4">NIES-2285</strain>
    </source>
</reference>
<dbReference type="SUPFAM" id="SSF46565">
    <property type="entry name" value="Chaperone J-domain"/>
    <property type="match status" value="1"/>
</dbReference>
<dbReference type="CDD" id="cd06257">
    <property type="entry name" value="DnaJ"/>
    <property type="match status" value="1"/>
</dbReference>
<evidence type="ECO:0000259" key="2">
    <source>
        <dbReference type="PROSITE" id="PS50076"/>
    </source>
</evidence>
<dbReference type="EMBL" id="DF237272">
    <property type="protein sequence ID" value="GAQ86972.1"/>
    <property type="molecule type" value="Genomic_DNA"/>
</dbReference>
<evidence type="ECO:0000313" key="4">
    <source>
        <dbReference type="Proteomes" id="UP000054558"/>
    </source>
</evidence>